<reference evidence="1 2" key="1">
    <citation type="submission" date="2017-06" db="EMBL/GenBank/DDBJ databases">
        <title>A platform for efficient transgenesis in Macrostomum lignano, a flatworm model organism for stem cell research.</title>
        <authorList>
            <person name="Berezikov E."/>
        </authorList>
    </citation>
    <scope>NUCLEOTIDE SEQUENCE [LARGE SCALE GENOMIC DNA]</scope>
    <source>
        <strain evidence="1">DV1</strain>
        <tissue evidence="1">Whole organism</tissue>
    </source>
</reference>
<evidence type="ECO:0000313" key="2">
    <source>
        <dbReference type="Proteomes" id="UP000215902"/>
    </source>
</evidence>
<dbReference type="AlphaFoldDB" id="A0A267DCW1"/>
<dbReference type="Proteomes" id="UP000215902">
    <property type="component" value="Unassembled WGS sequence"/>
</dbReference>
<dbReference type="Gene3D" id="1.10.1410.40">
    <property type="match status" value="1"/>
</dbReference>
<comment type="caution">
    <text evidence="1">The sequence shown here is derived from an EMBL/GenBank/DDBJ whole genome shotgun (WGS) entry which is preliminary data.</text>
</comment>
<evidence type="ECO:0008006" key="3">
    <source>
        <dbReference type="Google" id="ProtNLM"/>
    </source>
</evidence>
<protein>
    <recommendedName>
        <fullName evidence="3">ANK_REP_REGION domain-containing protein</fullName>
    </recommendedName>
</protein>
<keyword evidence="2" id="KW-1185">Reference proteome</keyword>
<evidence type="ECO:0000313" key="1">
    <source>
        <dbReference type="EMBL" id="PAA46429.1"/>
    </source>
</evidence>
<organism evidence="1 2">
    <name type="scientific">Macrostomum lignano</name>
    <dbReference type="NCBI Taxonomy" id="282301"/>
    <lineage>
        <taxon>Eukaryota</taxon>
        <taxon>Metazoa</taxon>
        <taxon>Spiralia</taxon>
        <taxon>Lophotrochozoa</taxon>
        <taxon>Platyhelminthes</taxon>
        <taxon>Rhabditophora</taxon>
        <taxon>Macrostomorpha</taxon>
        <taxon>Macrostomida</taxon>
        <taxon>Macrostomidae</taxon>
        <taxon>Macrostomum</taxon>
    </lineage>
</organism>
<proteinExistence type="predicted"/>
<accession>A0A267DCW1</accession>
<dbReference type="InterPro" id="IPR036770">
    <property type="entry name" value="Ankyrin_rpt-contain_sf"/>
</dbReference>
<dbReference type="Gene3D" id="1.25.40.20">
    <property type="entry name" value="Ankyrin repeat-containing domain"/>
    <property type="match status" value="1"/>
</dbReference>
<dbReference type="OrthoDB" id="6126910at2759"/>
<dbReference type="EMBL" id="NIVC01004861">
    <property type="protein sequence ID" value="PAA46429.1"/>
    <property type="molecule type" value="Genomic_DNA"/>
</dbReference>
<name>A0A267DCW1_9PLAT</name>
<sequence>MSKTLPTKQSSMSAVRAEDPLSTLLTRLLRQGSTADALKLLDSVRDAGVRAARLADALDCAMRLPRPGAVVASLLSQLLEADNPDQQSEVAATASAAALKFLANLSKNSTALYSVLARLSSGRIVDAFRCCVEAGEEETALRLLPHLPVPPSSTAAQWLMLASERGLLRLLAGLLNSRCLQAAPAVLNAEDARGRTALAAACLAGQAGAARLLLDSGSADPGRVETDGRTCRQLLPAAGAAGENSAAFDEIALLLDTAESLGSSQSERAQSRQLHSFLTRCGFTARRAELHCEAADFLLVRIARPLAAAADRSGQLACHLVGSYAEGWGACLLQANGRLAADSNVNWLLCRGNCEPEREPRTIGDCQQAGISVRTDWQTGRRWQNPHETARIVQLFRGGGGGSARQLMVRQTRDLPACFASQERRLMRCLSTVQGQLFTIVKLVFKRMLPSMGAAGLTSYHAKTVLFFLLARHARRRSWWTVENLLPLVRKTLHLTLELLELDARPCVAMPHFFADNCQLAFRDPSVDTKLRVRESLSALCADPKKVDDFLRKHLRPVVSQRQPLFFHPFTLLPADFFSLELMETPNSDSATNQAFADVYLLVQQCLSDLSSSSQADKQSRLTRISCLPAWCLCSRQCLTALAWLSFGDRTRATKVLVPQTSHRVQRYWDSERCCFFDGLLSKEGAAGGVLYANPSNCGDWGWRFCFSSREVRVALEELPQFTQALLQPRPDSLDRLYVNFRCISWSLMAELLPKHIVSPANWYAEMKFDPDHQELLTLAHYSDSPLHLHFCRTMLEELRNRSRLDLSCEIEAVQTKLSRLTRGSDGWNGVKLRPKRMGLSSCRS</sequence>
<dbReference type="SUPFAM" id="SSF48403">
    <property type="entry name" value="Ankyrin repeat"/>
    <property type="match status" value="1"/>
</dbReference>
<gene>
    <name evidence="1" type="ORF">BOX15_Mlig033708g3</name>
</gene>